<dbReference type="InterPro" id="IPR034604">
    <property type="entry name" value="SRRP53"/>
</dbReference>
<reference evidence="2 3" key="2">
    <citation type="submission" date="2024-10" db="EMBL/GenBank/DDBJ databases">
        <authorList>
            <person name="Ryan C."/>
        </authorList>
    </citation>
    <scope>NUCLEOTIDE SEQUENCE [LARGE SCALE GENOMIC DNA]</scope>
</reference>
<evidence type="ECO:0000256" key="1">
    <source>
        <dbReference type="SAM" id="MobiDB-lite"/>
    </source>
</evidence>
<feature type="compositionally biased region" description="Basic residues" evidence="1">
    <location>
        <begin position="85"/>
        <end position="144"/>
    </location>
</feature>
<evidence type="ECO:0000313" key="3">
    <source>
        <dbReference type="Proteomes" id="UP001497457"/>
    </source>
</evidence>
<organism evidence="2 3">
    <name type="scientific">Urochloa decumbens</name>
    <dbReference type="NCBI Taxonomy" id="240449"/>
    <lineage>
        <taxon>Eukaryota</taxon>
        <taxon>Viridiplantae</taxon>
        <taxon>Streptophyta</taxon>
        <taxon>Embryophyta</taxon>
        <taxon>Tracheophyta</taxon>
        <taxon>Spermatophyta</taxon>
        <taxon>Magnoliopsida</taxon>
        <taxon>Liliopsida</taxon>
        <taxon>Poales</taxon>
        <taxon>Poaceae</taxon>
        <taxon>PACMAD clade</taxon>
        <taxon>Panicoideae</taxon>
        <taxon>Panicodae</taxon>
        <taxon>Paniceae</taxon>
        <taxon>Melinidinae</taxon>
        <taxon>Urochloa</taxon>
    </lineage>
</organism>
<evidence type="ECO:0000313" key="2">
    <source>
        <dbReference type="EMBL" id="CAL4948097.1"/>
    </source>
</evidence>
<sequence>MEEAKAAAYYDELNRKGEGARRFKQGLGFSSSSDAASFPSKPASSSFLSGFVRAGAAAAPAQAQPPPERPSSTRHRSRSPPPSRPRARSRSRSRSPSRSSRRRSRSRSRSRERRRRSRSRERDRRASRRRSRSRSRSPSHRSSRSSHSESRRDRHGDRRCDDGRESSKGRGGRDGGKVDYSRLIEGYDRMTPSERVKAKMKLQLSETSAKDSTLGTGTVRWERFKFNKDAPLDEDNDDVEVANDDASIVKNIAKSFRLSALESKHEDKVRDAHEAAIFGVPTTLFLNTEAVEDELKANDEEEKAEDIETQPSSSLISDKVLAMQKGSWRERAQKLRQDSIANDDASLVKNIAKSFRLSAVESKHEDNVRDAHEAAIFGVPTTSFVNTEAAEDDLKANDEEEKSKDIEAQPSSSLISNKVLAMQKGSWRERAQKLRQDSNT</sequence>
<feature type="region of interest" description="Disordered" evidence="1">
    <location>
        <begin position="388"/>
        <end position="417"/>
    </location>
</feature>
<feature type="region of interest" description="Disordered" evidence="1">
    <location>
        <begin position="25"/>
        <end position="192"/>
    </location>
</feature>
<reference evidence="3" key="1">
    <citation type="submission" date="2024-06" db="EMBL/GenBank/DDBJ databases">
        <authorList>
            <person name="Ryan C."/>
        </authorList>
    </citation>
    <scope>NUCLEOTIDE SEQUENCE [LARGE SCALE GENOMIC DNA]</scope>
</reference>
<feature type="compositionally biased region" description="Low complexity" evidence="1">
    <location>
        <begin position="29"/>
        <end position="49"/>
    </location>
</feature>
<name>A0ABC8YT89_9POAL</name>
<feature type="compositionally biased region" description="Basic and acidic residues" evidence="1">
    <location>
        <begin position="392"/>
        <end position="407"/>
    </location>
</feature>
<protein>
    <submittedName>
        <fullName evidence="2">Uncharacterized protein</fullName>
    </submittedName>
</protein>
<dbReference type="PANTHER" id="PTHR31968">
    <property type="entry name" value="SERINE/ARGININE-RELATED PROTEIN 53"/>
    <property type="match status" value="1"/>
</dbReference>
<dbReference type="Proteomes" id="UP001497457">
    <property type="component" value="Chromosome 17b"/>
</dbReference>
<accession>A0ABC8YT89</accession>
<dbReference type="EMBL" id="OZ075127">
    <property type="protein sequence ID" value="CAL4948097.1"/>
    <property type="molecule type" value="Genomic_DNA"/>
</dbReference>
<dbReference type="AlphaFoldDB" id="A0ABC8YT89"/>
<dbReference type="PANTHER" id="PTHR31968:SF4">
    <property type="entry name" value="SERINE_ARGININE-RELATED PROTEIN 53"/>
    <property type="match status" value="1"/>
</dbReference>
<feature type="compositionally biased region" description="Basic and acidic residues" evidence="1">
    <location>
        <begin position="146"/>
        <end position="192"/>
    </location>
</feature>
<gene>
    <name evidence="2" type="ORF">URODEC1_LOCUS37180</name>
</gene>
<proteinExistence type="predicted"/>
<keyword evidence="3" id="KW-1185">Reference proteome</keyword>